<evidence type="ECO:0000256" key="13">
    <source>
        <dbReference type="SAM" id="MobiDB-lite"/>
    </source>
</evidence>
<dbReference type="SUPFAM" id="SSF53756">
    <property type="entry name" value="UDP-Glycosyltransferase/glycogen phosphorylase"/>
    <property type="match status" value="1"/>
</dbReference>
<keyword evidence="7 12" id="KW-0808">Transferase</keyword>
<comment type="similarity">
    <text evidence="3 12">Belongs to the glycogen phosphorylase family.</text>
</comment>
<dbReference type="EMBL" id="AEQP01000022">
    <property type="protein sequence ID" value="EFV93827.1"/>
    <property type="molecule type" value="Genomic_DNA"/>
</dbReference>
<dbReference type="GO" id="GO:0005980">
    <property type="term" value="P:glycogen catabolic process"/>
    <property type="evidence" value="ECO:0007669"/>
    <property type="project" value="TreeGrafter"/>
</dbReference>
<organism evidence="14 15">
    <name type="scientific">Lautropia mirabilis ATCC 51599</name>
    <dbReference type="NCBI Taxonomy" id="887898"/>
    <lineage>
        <taxon>Bacteria</taxon>
        <taxon>Pseudomonadati</taxon>
        <taxon>Pseudomonadota</taxon>
        <taxon>Betaproteobacteria</taxon>
        <taxon>Burkholderiales</taxon>
        <taxon>Burkholderiaceae</taxon>
        <taxon>Lautropia</taxon>
    </lineage>
</organism>
<sequence length="832" mass="94631">MKMPSKSPKKTKNPTPLTEAFEPASIERNDHEALRRYVANRLLYTIGKDPKTATKADWYAALARLARDKQIENWIETTRQQYGQKVKRVYYLSMEFLVGRALTNSLMAIDLYDELATALAEGGIDLEEAREEEPDPGLGNGGLGRLAACFLDSMATTGLPSFGYGIRYDYGMFAQSIHDGYQVEQPDDWLKLGNPWEFPRPQVTFPIKFGGWVEHDPERGALWHEAEKVMATAYDMIVPGYHTKTINTMRLWHARAAESLDLTLFSQGNYMQAVASKNQSENVTRVLYPDDSSYQGRELRLRQEYFFVSASLQDIVRRYLHNHENFSELSDQVAIHLNDTHPAIAVPELMRILVDDHKMSWNSAWAQCCKVFSYTNHTLMPEALETWPVAMMRSVLPRHLEIIFEINKRFLDWVRTHHGEDHDLLRRVSLIDETGERRVRMAYMCVLASHKVNGVSKLHSQLLVDTIFADFAKLFPGRFINITNGITPRRWLANANRPLSALIDKSIGTDWRKNLGELSKLKKFADKPAFLKEFAAAKLTNKQRLADWVKTHGGVDIDPNAMLDVQVKRFHEYKRQLLNVLHIVHRYNQMVANPDKDWTPRTFLFSGKAASAYRMAKLIIKLINDVARKVNAEPALRDRMKVVFVPNYSVSAAEMIMPAANLSEQISTAGTEASGTGNMKLAINGALTIGTMDGANVEIHEQVGDDNIFIFGHRTEEVAKIKAAGYDPARYYEENPDLRLVIDQIGGGFWSPDDAGRFRPIADSLLRQDTYLLLADFADYVATQEKVDALYRDQDAWNRKAVINVSGMGIFSSDRTILEYADKIWDVKPLKV</sequence>
<accession>E7RZ28</accession>
<dbReference type="PANTHER" id="PTHR11468">
    <property type="entry name" value="GLYCOGEN PHOSPHORYLASE"/>
    <property type="match status" value="1"/>
</dbReference>
<keyword evidence="4" id="KW-0021">Allosteric enzyme</keyword>
<comment type="caution">
    <text evidence="14">The sequence shown here is derived from an EMBL/GenBank/DDBJ whole genome shotgun (WGS) entry which is preliminary data.</text>
</comment>
<evidence type="ECO:0000256" key="7">
    <source>
        <dbReference type="ARBA" id="ARBA00022679"/>
    </source>
</evidence>
<dbReference type="HOGENOM" id="CLU_010198_1_1_4"/>
<evidence type="ECO:0000256" key="6">
    <source>
        <dbReference type="ARBA" id="ARBA00022676"/>
    </source>
</evidence>
<dbReference type="EC" id="2.4.1.1" evidence="12"/>
<dbReference type="InterPro" id="IPR011833">
    <property type="entry name" value="Glycg_phsphrylas"/>
</dbReference>
<comment type="cofactor">
    <cofactor evidence="2 12">
        <name>pyridoxal 5'-phosphate</name>
        <dbReference type="ChEBI" id="CHEBI:597326"/>
    </cofactor>
</comment>
<dbReference type="CDD" id="cd04300">
    <property type="entry name" value="GT35_Glycogen_Phosphorylase"/>
    <property type="match status" value="1"/>
</dbReference>
<dbReference type="GO" id="GO:0008184">
    <property type="term" value="F:glycogen phosphorylase activity"/>
    <property type="evidence" value="ECO:0007669"/>
    <property type="project" value="InterPro"/>
</dbReference>
<dbReference type="NCBIfam" id="TIGR02093">
    <property type="entry name" value="P_ylase"/>
    <property type="match status" value="1"/>
</dbReference>
<proteinExistence type="inferred from homology"/>
<evidence type="ECO:0000256" key="5">
    <source>
        <dbReference type="ARBA" id="ARBA00022600"/>
    </source>
</evidence>
<dbReference type="Proteomes" id="UP000011021">
    <property type="component" value="Unassembled WGS sequence"/>
</dbReference>
<dbReference type="STRING" id="887898.HMPREF0551_1942"/>
<keyword evidence="6 12" id="KW-0328">Glycosyltransferase</keyword>
<dbReference type="FunFam" id="3.40.50.2000:FF:000003">
    <property type="entry name" value="Alpha-1,4 glucan phosphorylase"/>
    <property type="match status" value="1"/>
</dbReference>
<comment type="catalytic activity">
    <reaction evidence="1 12">
        <text>[(1-&gt;4)-alpha-D-glucosyl](n) + phosphate = [(1-&gt;4)-alpha-D-glucosyl](n-1) + alpha-D-glucose 1-phosphate</text>
        <dbReference type="Rhea" id="RHEA:41732"/>
        <dbReference type="Rhea" id="RHEA-COMP:9584"/>
        <dbReference type="Rhea" id="RHEA-COMP:9586"/>
        <dbReference type="ChEBI" id="CHEBI:15444"/>
        <dbReference type="ChEBI" id="CHEBI:43474"/>
        <dbReference type="ChEBI" id="CHEBI:58601"/>
        <dbReference type="EC" id="2.4.1.1"/>
    </reaction>
</comment>
<evidence type="ECO:0000256" key="8">
    <source>
        <dbReference type="ARBA" id="ARBA00022898"/>
    </source>
</evidence>
<dbReference type="PIRSF" id="PIRSF000460">
    <property type="entry name" value="Pprylas_GlgP"/>
    <property type="match status" value="1"/>
</dbReference>
<dbReference type="AlphaFoldDB" id="E7RZ28"/>
<evidence type="ECO:0000256" key="11">
    <source>
        <dbReference type="PIRSR" id="PIRSR000460-1"/>
    </source>
</evidence>
<dbReference type="PANTHER" id="PTHR11468:SF3">
    <property type="entry name" value="GLYCOGEN PHOSPHORYLASE, LIVER FORM"/>
    <property type="match status" value="1"/>
</dbReference>
<dbReference type="InterPro" id="IPR000811">
    <property type="entry name" value="Glyco_trans_35"/>
</dbReference>
<dbReference type="GO" id="GO:0005737">
    <property type="term" value="C:cytoplasm"/>
    <property type="evidence" value="ECO:0007669"/>
    <property type="project" value="TreeGrafter"/>
</dbReference>
<gene>
    <name evidence="14" type="primary">glgP</name>
    <name evidence="14" type="ORF">HMPREF0551_1942</name>
</gene>
<dbReference type="Gene3D" id="3.40.50.2000">
    <property type="entry name" value="Glycogen Phosphorylase B"/>
    <property type="match status" value="2"/>
</dbReference>
<evidence type="ECO:0000256" key="2">
    <source>
        <dbReference type="ARBA" id="ARBA00001933"/>
    </source>
</evidence>
<protein>
    <recommendedName>
        <fullName evidence="12">Alpha-1,4 glucan phosphorylase</fullName>
        <ecNumber evidence="12">2.4.1.1</ecNumber>
    </recommendedName>
</protein>
<evidence type="ECO:0000256" key="12">
    <source>
        <dbReference type="RuleBase" id="RU000587"/>
    </source>
</evidence>
<dbReference type="FunFam" id="3.40.50.2000:FF:000034">
    <property type="entry name" value="Alpha-1,4 glucan phosphorylase"/>
    <property type="match status" value="1"/>
</dbReference>
<dbReference type="Pfam" id="PF00343">
    <property type="entry name" value="Phosphorylase"/>
    <property type="match status" value="1"/>
</dbReference>
<keyword evidence="8 11" id="KW-0663">Pyridoxal phosphate</keyword>
<feature type="region of interest" description="Disordered" evidence="13">
    <location>
        <begin position="1"/>
        <end position="25"/>
    </location>
</feature>
<evidence type="ECO:0000256" key="4">
    <source>
        <dbReference type="ARBA" id="ARBA00022533"/>
    </source>
</evidence>
<keyword evidence="9 12" id="KW-0119">Carbohydrate metabolism</keyword>
<keyword evidence="5" id="KW-0321">Glycogen metabolism</keyword>
<evidence type="ECO:0000256" key="1">
    <source>
        <dbReference type="ARBA" id="ARBA00001275"/>
    </source>
</evidence>
<evidence type="ECO:0000256" key="3">
    <source>
        <dbReference type="ARBA" id="ARBA00006047"/>
    </source>
</evidence>
<feature type="modified residue" description="N6-(pyridoxal phosphate)lysine" evidence="11">
    <location>
        <position position="680"/>
    </location>
</feature>
<evidence type="ECO:0000256" key="9">
    <source>
        <dbReference type="ARBA" id="ARBA00023277"/>
    </source>
</evidence>
<evidence type="ECO:0000313" key="15">
    <source>
        <dbReference type="Proteomes" id="UP000011021"/>
    </source>
</evidence>
<name>E7RZ28_9BURK</name>
<reference evidence="14 15" key="1">
    <citation type="submission" date="2010-12" db="EMBL/GenBank/DDBJ databases">
        <authorList>
            <person name="Muzny D."/>
            <person name="Qin X."/>
            <person name="Deng J."/>
            <person name="Jiang H."/>
            <person name="Liu Y."/>
            <person name="Qu J."/>
            <person name="Song X.-Z."/>
            <person name="Zhang L."/>
            <person name="Thornton R."/>
            <person name="Coyle M."/>
            <person name="Francisco L."/>
            <person name="Jackson L."/>
            <person name="Javaid M."/>
            <person name="Korchina V."/>
            <person name="Kovar C."/>
            <person name="Mata R."/>
            <person name="Mathew T."/>
            <person name="Ngo R."/>
            <person name="Nguyen L."/>
            <person name="Nguyen N."/>
            <person name="Okwuonu G."/>
            <person name="Ongeri F."/>
            <person name="Pham C."/>
            <person name="Simmons D."/>
            <person name="Wilczek-Boney K."/>
            <person name="Hale W."/>
            <person name="Jakkamsetti A."/>
            <person name="Pham P."/>
            <person name="Ruth R."/>
            <person name="San Lucas F."/>
            <person name="Warren J."/>
            <person name="Zhang J."/>
            <person name="Zhao Z."/>
            <person name="Zhou C."/>
            <person name="Zhu D."/>
            <person name="Lee S."/>
            <person name="Bess C."/>
            <person name="Blankenburg K."/>
            <person name="Forbes L."/>
            <person name="Fu Q."/>
            <person name="Gubbala S."/>
            <person name="Hirani K."/>
            <person name="Jayaseelan J.C."/>
            <person name="Lara F."/>
            <person name="Munidasa M."/>
            <person name="Palculict T."/>
            <person name="Patil S."/>
            <person name="Pu L.-L."/>
            <person name="Saada N."/>
            <person name="Tang L."/>
            <person name="Weissenberger G."/>
            <person name="Zhu Y."/>
            <person name="Hemphill L."/>
            <person name="Shang Y."/>
            <person name="Youmans B."/>
            <person name="Ayvaz T."/>
            <person name="Ross M."/>
            <person name="Santibanez J."/>
            <person name="Aqrawi P."/>
            <person name="Gross S."/>
            <person name="Joshi V."/>
            <person name="Fowler G."/>
            <person name="Nazareth L."/>
            <person name="Reid J."/>
            <person name="Worley K."/>
            <person name="Petrosino J."/>
            <person name="Highlander S."/>
            <person name="Gibbs R."/>
        </authorList>
    </citation>
    <scope>NUCLEOTIDE SEQUENCE [LARGE SCALE GENOMIC DNA]</scope>
    <source>
        <strain evidence="14 15">ATCC 51599</strain>
    </source>
</reference>
<dbReference type="GO" id="GO:0030170">
    <property type="term" value="F:pyridoxal phosphate binding"/>
    <property type="evidence" value="ECO:0007669"/>
    <property type="project" value="InterPro"/>
</dbReference>
<comment type="function">
    <text evidence="10">Phosphorylase is an important allosteric enzyme in carbohydrate metabolism. Enzymes from different sources differ in their regulatory mechanisms and in their natural substrates. However, all known phosphorylases share catalytic and structural properties.</text>
</comment>
<comment type="function">
    <text evidence="12">Allosteric enzyme that catalyzes the rate-limiting step in glycogen catabolism, the phosphorolytic cleavage of glycogen to produce glucose-1-phosphate, and plays a central role in maintaining cellular and organismal glucose homeostasis.</text>
</comment>
<keyword evidence="15" id="KW-1185">Reference proteome</keyword>
<evidence type="ECO:0000256" key="10">
    <source>
        <dbReference type="ARBA" id="ARBA00025174"/>
    </source>
</evidence>
<evidence type="ECO:0000313" key="14">
    <source>
        <dbReference type="EMBL" id="EFV93827.1"/>
    </source>
</evidence>
<dbReference type="eggNOG" id="COG0058">
    <property type="taxonomic scope" value="Bacteria"/>
</dbReference>